<keyword evidence="3" id="KW-1185">Reference proteome</keyword>
<dbReference type="SUPFAM" id="SSF46565">
    <property type="entry name" value="Chaperone J-domain"/>
    <property type="match status" value="1"/>
</dbReference>
<dbReference type="InterPro" id="IPR056453">
    <property type="entry name" value="HTH_DNAJC9"/>
</dbReference>
<dbReference type="InterPro" id="IPR052594">
    <property type="entry name" value="J_domain-containing_protein"/>
</dbReference>
<evidence type="ECO:0000313" key="3">
    <source>
        <dbReference type="Proteomes" id="UP001216638"/>
    </source>
</evidence>
<sequence>MDEDPARLFFPEGEEVDLYAVLGLSEDDKPSQEAIKKAYRKRALQCHPDKAALRGKAEAEEASRTFQQVGFAYSILSDEKKRKRYDTTGSTSDSVFEDGNINWEEYFQTLWDGEVNAETLEEFRKKYQGSEEERQDILRAYRDAKGRLERIFATVPCSNILEDEARFMRIVQEAIDAKELPKTKAWTSLQSDEGKRQRKQLKARAKREAAEAEAYAKELGVYDTVYKKDKLKKDAPQSTEDDDLDALRAALQSKAGKRESDFDAMIQRLEREQTATPPNKRARKARK</sequence>
<dbReference type="Pfam" id="PF23302">
    <property type="entry name" value="HTH_DNAJC9"/>
    <property type="match status" value="1"/>
</dbReference>
<protein>
    <recommendedName>
        <fullName evidence="1">J domain-containing protein</fullName>
    </recommendedName>
</protein>
<organism evidence="2 3">
    <name type="scientific">Malassezia brasiliensis</name>
    <dbReference type="NCBI Taxonomy" id="1821822"/>
    <lineage>
        <taxon>Eukaryota</taxon>
        <taxon>Fungi</taxon>
        <taxon>Dikarya</taxon>
        <taxon>Basidiomycota</taxon>
        <taxon>Ustilaginomycotina</taxon>
        <taxon>Malasseziomycetes</taxon>
        <taxon>Malasseziales</taxon>
        <taxon>Malasseziaceae</taxon>
        <taxon>Malassezia</taxon>
    </lineage>
</organism>
<dbReference type="CDD" id="cd06257">
    <property type="entry name" value="DnaJ"/>
    <property type="match status" value="1"/>
</dbReference>
<dbReference type="Proteomes" id="UP001216638">
    <property type="component" value="Chromosome 1"/>
</dbReference>
<evidence type="ECO:0000313" key="2">
    <source>
        <dbReference type="EMBL" id="WFC94678.1"/>
    </source>
</evidence>
<evidence type="ECO:0000259" key="1">
    <source>
        <dbReference type="PROSITE" id="PS50076"/>
    </source>
</evidence>
<dbReference type="GO" id="GO:0005737">
    <property type="term" value="C:cytoplasm"/>
    <property type="evidence" value="ECO:0007669"/>
    <property type="project" value="TreeGrafter"/>
</dbReference>
<name>A0AAF0DRG9_9BASI</name>
<dbReference type="PANTHER" id="PTHR44144:SF1">
    <property type="entry name" value="DNAJ HOMOLOG SUBFAMILY C MEMBER 9"/>
    <property type="match status" value="1"/>
</dbReference>
<dbReference type="GO" id="GO:0031072">
    <property type="term" value="F:heat shock protein binding"/>
    <property type="evidence" value="ECO:0007669"/>
    <property type="project" value="TreeGrafter"/>
</dbReference>
<dbReference type="PANTHER" id="PTHR44144">
    <property type="entry name" value="DNAJ HOMOLOG SUBFAMILY C MEMBER 9"/>
    <property type="match status" value="1"/>
</dbReference>
<accession>A0AAF0DRG9</accession>
<proteinExistence type="predicted"/>
<dbReference type="Gene3D" id="1.10.287.110">
    <property type="entry name" value="DnaJ domain"/>
    <property type="match status" value="1"/>
</dbReference>
<dbReference type="InterPro" id="IPR036869">
    <property type="entry name" value="J_dom_sf"/>
</dbReference>
<dbReference type="AlphaFoldDB" id="A0AAF0DRG9"/>
<dbReference type="Pfam" id="PF00226">
    <property type="entry name" value="DnaJ"/>
    <property type="match status" value="1"/>
</dbReference>
<dbReference type="PROSITE" id="PS00636">
    <property type="entry name" value="DNAJ_1"/>
    <property type="match status" value="1"/>
</dbReference>
<dbReference type="EMBL" id="CP119951">
    <property type="protein sequence ID" value="WFC94678.1"/>
    <property type="molecule type" value="Genomic_DNA"/>
</dbReference>
<dbReference type="GO" id="GO:0005634">
    <property type="term" value="C:nucleus"/>
    <property type="evidence" value="ECO:0007669"/>
    <property type="project" value="TreeGrafter"/>
</dbReference>
<dbReference type="PROSITE" id="PS50076">
    <property type="entry name" value="DNAJ_2"/>
    <property type="match status" value="1"/>
</dbReference>
<feature type="domain" description="J" evidence="1">
    <location>
        <begin position="17"/>
        <end position="89"/>
    </location>
</feature>
<dbReference type="PRINTS" id="PR00625">
    <property type="entry name" value="JDOMAIN"/>
</dbReference>
<dbReference type="InterPro" id="IPR018253">
    <property type="entry name" value="DnaJ_domain_CS"/>
</dbReference>
<gene>
    <name evidence="2" type="ORF">MBRA1_001312</name>
</gene>
<reference evidence="2" key="1">
    <citation type="submission" date="2023-03" db="EMBL/GenBank/DDBJ databases">
        <title>Mating type loci evolution in Malassezia.</title>
        <authorList>
            <person name="Coelho M.A."/>
        </authorList>
    </citation>
    <scope>NUCLEOTIDE SEQUENCE</scope>
    <source>
        <strain evidence="2">CBS 14135</strain>
    </source>
</reference>
<dbReference type="InterPro" id="IPR001623">
    <property type="entry name" value="DnaJ_domain"/>
</dbReference>
<dbReference type="SMART" id="SM00271">
    <property type="entry name" value="DnaJ"/>
    <property type="match status" value="1"/>
</dbReference>